<evidence type="ECO:0000313" key="5">
    <source>
        <dbReference type="EMBL" id="MCQ4793914.1"/>
    </source>
</evidence>
<feature type="domain" description="DUF218" evidence="3">
    <location>
        <begin position="101"/>
        <end position="222"/>
    </location>
</feature>
<dbReference type="EMBL" id="WDFR01000002">
    <property type="protein sequence ID" value="KAB6030274.1"/>
    <property type="molecule type" value="Genomic_DNA"/>
</dbReference>
<dbReference type="GO" id="GO:0043164">
    <property type="term" value="P:Gram-negative-bacterium-type cell wall biogenesis"/>
    <property type="evidence" value="ECO:0007669"/>
    <property type="project" value="TreeGrafter"/>
</dbReference>
<dbReference type="Proteomes" id="UP001206013">
    <property type="component" value="Unassembled WGS sequence"/>
</dbReference>
<dbReference type="PANTHER" id="PTHR30336">
    <property type="entry name" value="INNER MEMBRANE PROTEIN, PROBABLE PERMEASE"/>
    <property type="match status" value="1"/>
</dbReference>
<dbReference type="Proteomes" id="UP000470926">
    <property type="component" value="Unassembled WGS sequence"/>
</dbReference>
<evidence type="ECO:0000313" key="7">
    <source>
        <dbReference type="Proteomes" id="UP000464884"/>
    </source>
</evidence>
<sequence length="250" mass="27481">MKMMLRRLAIVVCVTLALLSAAYAFAVLRTHSGTGFWKVWLVLAVVFALLAIGIACHWWAALPRIIRGAIIAVVAIGIVAFCTIEGCIIGNMNAQGEPDLDYVIVLGAQVRESGPSKALRYRLDRTIDYLEENPDTICIVSGGQGHNEPFAEAQGMADYLQKHGIAENRIIQESKSESTMENIVNSKKLMRQENASVGIVTNDFHMFRALQIAHANGLKQAQGIAASSPKDMLVNNMVREFFAEIKFLFS</sequence>
<feature type="chain" id="PRO_5043118758" evidence="2">
    <location>
        <begin position="27"/>
        <end position="250"/>
    </location>
</feature>
<evidence type="ECO:0000256" key="2">
    <source>
        <dbReference type="SAM" id="SignalP"/>
    </source>
</evidence>
<evidence type="ECO:0000313" key="8">
    <source>
        <dbReference type="Proteomes" id="UP000470926"/>
    </source>
</evidence>
<dbReference type="KEGG" id="bado:BBMN23_1125"/>
<name>A0A0B5BHV4_BIFAD</name>
<feature type="signal peptide" evidence="2">
    <location>
        <begin position="1"/>
        <end position="26"/>
    </location>
</feature>
<evidence type="ECO:0000256" key="1">
    <source>
        <dbReference type="SAM" id="Phobius"/>
    </source>
</evidence>
<dbReference type="PANTHER" id="PTHR30336:SF4">
    <property type="entry name" value="ENVELOPE BIOGENESIS FACTOR ELYC"/>
    <property type="match status" value="1"/>
</dbReference>
<dbReference type="GO" id="GO:0005886">
    <property type="term" value="C:plasma membrane"/>
    <property type="evidence" value="ECO:0007669"/>
    <property type="project" value="TreeGrafter"/>
</dbReference>
<dbReference type="InterPro" id="IPR051599">
    <property type="entry name" value="Cell_Envelope_Assoc"/>
</dbReference>
<keyword evidence="1" id="KW-0812">Transmembrane</keyword>
<dbReference type="EMBL" id="CP047129">
    <property type="protein sequence ID" value="QHB62997.1"/>
    <property type="molecule type" value="Genomic_DNA"/>
</dbReference>
<accession>A0A0B5BHV4</accession>
<dbReference type="EMBL" id="JANFYM010000019">
    <property type="protein sequence ID" value="MCQ4793914.1"/>
    <property type="molecule type" value="Genomic_DNA"/>
</dbReference>
<keyword evidence="2" id="KW-0732">Signal</keyword>
<feature type="transmembrane region" description="Helical" evidence="1">
    <location>
        <begin position="40"/>
        <end position="62"/>
    </location>
</feature>
<dbReference type="InterPro" id="IPR003848">
    <property type="entry name" value="DUF218"/>
</dbReference>
<keyword evidence="1" id="KW-1133">Transmembrane helix</keyword>
<reference evidence="4 8" key="1">
    <citation type="journal article" date="2019" name="Nat. Med.">
        <title>A library of human gut bacterial isolates paired with longitudinal multiomics data enables mechanistic microbiome research.</title>
        <authorList>
            <person name="Poyet M."/>
            <person name="Groussin M."/>
            <person name="Gibbons S.M."/>
            <person name="Avila-Pacheco J."/>
            <person name="Jiang X."/>
            <person name="Kearney S.M."/>
            <person name="Perrotta A.R."/>
            <person name="Berdy B."/>
            <person name="Zhao S."/>
            <person name="Lieberman T.D."/>
            <person name="Swanson P.K."/>
            <person name="Smith M."/>
            <person name="Roesemann S."/>
            <person name="Alexander J.E."/>
            <person name="Rich S.A."/>
            <person name="Livny J."/>
            <person name="Vlamakis H."/>
            <person name="Clish C."/>
            <person name="Bullock K."/>
            <person name="Deik A."/>
            <person name="Scott J."/>
            <person name="Pierce K.A."/>
            <person name="Xavier R.J."/>
            <person name="Alm E.J."/>
        </authorList>
    </citation>
    <scope>NUCLEOTIDE SEQUENCE [LARGE SCALE GENOMIC DNA]</scope>
    <source>
        <strain evidence="4 8">BIOML-A26</strain>
    </source>
</reference>
<dbReference type="Gene3D" id="3.40.50.620">
    <property type="entry name" value="HUPs"/>
    <property type="match status" value="1"/>
</dbReference>
<keyword evidence="1" id="KW-0472">Membrane</keyword>
<dbReference type="AlphaFoldDB" id="A0A0B5BHV4"/>
<dbReference type="RefSeq" id="WP_039775325.1">
    <property type="nucleotide sequence ID" value="NZ_CACRSR010000010.1"/>
</dbReference>
<proteinExistence type="predicted"/>
<feature type="transmembrane region" description="Helical" evidence="1">
    <location>
        <begin position="69"/>
        <end position="92"/>
    </location>
</feature>
<reference evidence="5" key="3">
    <citation type="submission" date="2022-06" db="EMBL/GenBank/DDBJ databases">
        <title>Isolation of gut microbiota from human fecal samples.</title>
        <authorList>
            <person name="Pamer E.G."/>
            <person name="Barat B."/>
            <person name="Waligurski E."/>
            <person name="Medina S."/>
            <person name="Paddock L."/>
            <person name="Mostad J."/>
        </authorList>
    </citation>
    <scope>NUCLEOTIDE SEQUENCE</scope>
    <source>
        <strain evidence="5">SL.1.01</strain>
    </source>
</reference>
<dbReference type="CDD" id="cd06259">
    <property type="entry name" value="YdcF-like"/>
    <property type="match status" value="1"/>
</dbReference>
<reference evidence="6 7" key="2">
    <citation type="submission" date="2019-12" db="EMBL/GenBank/DDBJ databases">
        <title>Draft Genome Sequence of Bifidobacterium adolescentis ZJ2.</title>
        <authorList>
            <person name="Jin Z."/>
        </authorList>
    </citation>
    <scope>NUCLEOTIDE SEQUENCE [LARGE SCALE GENOMIC DNA]</scope>
    <source>
        <strain evidence="6 7">ZJ2</strain>
    </source>
</reference>
<evidence type="ECO:0000259" key="3">
    <source>
        <dbReference type="Pfam" id="PF02698"/>
    </source>
</evidence>
<dbReference type="Pfam" id="PF02698">
    <property type="entry name" value="DUF218"/>
    <property type="match status" value="1"/>
</dbReference>
<dbReference type="GO" id="GO:0000270">
    <property type="term" value="P:peptidoglycan metabolic process"/>
    <property type="evidence" value="ECO:0007669"/>
    <property type="project" value="TreeGrafter"/>
</dbReference>
<gene>
    <name evidence="6" type="ORF">F3K97_06870</name>
    <name evidence="4" type="ORF">GA542_05350</name>
    <name evidence="5" type="ORF">NE692_10710</name>
</gene>
<evidence type="ECO:0000313" key="6">
    <source>
        <dbReference type="EMBL" id="QHB62997.1"/>
    </source>
</evidence>
<protein>
    <submittedName>
        <fullName evidence="4">YdcF family protein</fullName>
    </submittedName>
</protein>
<evidence type="ECO:0000313" key="4">
    <source>
        <dbReference type="EMBL" id="KAB6030274.1"/>
    </source>
</evidence>
<organism evidence="4 8">
    <name type="scientific">Bifidobacterium adolescentis</name>
    <dbReference type="NCBI Taxonomy" id="1680"/>
    <lineage>
        <taxon>Bacteria</taxon>
        <taxon>Bacillati</taxon>
        <taxon>Actinomycetota</taxon>
        <taxon>Actinomycetes</taxon>
        <taxon>Bifidobacteriales</taxon>
        <taxon>Bifidobacteriaceae</taxon>
        <taxon>Bifidobacterium</taxon>
    </lineage>
</organism>
<dbReference type="InterPro" id="IPR014729">
    <property type="entry name" value="Rossmann-like_a/b/a_fold"/>
</dbReference>
<dbReference type="Proteomes" id="UP000464884">
    <property type="component" value="Chromosome"/>
</dbReference>